<accession>A0ABU6QPW0</accession>
<feature type="non-terminal residue" evidence="2">
    <location>
        <position position="59"/>
    </location>
</feature>
<sequence length="59" mass="6360">MVKVPVSEEVVQVSESESELDQSKELLSDASLASSDQRLACLARRKVRSISGSNNNKPG</sequence>
<evidence type="ECO:0000313" key="3">
    <source>
        <dbReference type="Proteomes" id="UP001341840"/>
    </source>
</evidence>
<gene>
    <name evidence="2" type="ORF">PIB30_075127</name>
</gene>
<reference evidence="2 3" key="1">
    <citation type="journal article" date="2023" name="Plants (Basel)">
        <title>Bridging the Gap: Combining Genomics and Transcriptomics Approaches to Understand Stylosanthes scabra, an Orphan Legume from the Brazilian Caatinga.</title>
        <authorList>
            <person name="Ferreira-Neto J.R.C."/>
            <person name="da Silva M.D."/>
            <person name="Binneck E."/>
            <person name="de Melo N.F."/>
            <person name="da Silva R.H."/>
            <person name="de Melo A.L.T.M."/>
            <person name="Pandolfi V."/>
            <person name="Bustamante F.O."/>
            <person name="Brasileiro-Vidal A.C."/>
            <person name="Benko-Iseppon A.M."/>
        </authorList>
    </citation>
    <scope>NUCLEOTIDE SEQUENCE [LARGE SCALE GENOMIC DNA]</scope>
    <source>
        <tissue evidence="2">Leaves</tissue>
    </source>
</reference>
<proteinExistence type="predicted"/>
<feature type="region of interest" description="Disordered" evidence="1">
    <location>
        <begin position="1"/>
        <end position="25"/>
    </location>
</feature>
<dbReference type="EMBL" id="JASCZI010000950">
    <property type="protein sequence ID" value="MED6113898.1"/>
    <property type="molecule type" value="Genomic_DNA"/>
</dbReference>
<evidence type="ECO:0000313" key="2">
    <source>
        <dbReference type="EMBL" id="MED6113898.1"/>
    </source>
</evidence>
<name>A0ABU6QPW0_9FABA</name>
<organism evidence="2 3">
    <name type="scientific">Stylosanthes scabra</name>
    <dbReference type="NCBI Taxonomy" id="79078"/>
    <lineage>
        <taxon>Eukaryota</taxon>
        <taxon>Viridiplantae</taxon>
        <taxon>Streptophyta</taxon>
        <taxon>Embryophyta</taxon>
        <taxon>Tracheophyta</taxon>
        <taxon>Spermatophyta</taxon>
        <taxon>Magnoliopsida</taxon>
        <taxon>eudicotyledons</taxon>
        <taxon>Gunneridae</taxon>
        <taxon>Pentapetalae</taxon>
        <taxon>rosids</taxon>
        <taxon>fabids</taxon>
        <taxon>Fabales</taxon>
        <taxon>Fabaceae</taxon>
        <taxon>Papilionoideae</taxon>
        <taxon>50 kb inversion clade</taxon>
        <taxon>dalbergioids sensu lato</taxon>
        <taxon>Dalbergieae</taxon>
        <taxon>Pterocarpus clade</taxon>
        <taxon>Stylosanthes</taxon>
    </lineage>
</organism>
<feature type="compositionally biased region" description="Low complexity" evidence="1">
    <location>
        <begin position="1"/>
        <end position="15"/>
    </location>
</feature>
<evidence type="ECO:0000256" key="1">
    <source>
        <dbReference type="SAM" id="MobiDB-lite"/>
    </source>
</evidence>
<comment type="caution">
    <text evidence="2">The sequence shown here is derived from an EMBL/GenBank/DDBJ whole genome shotgun (WGS) entry which is preliminary data.</text>
</comment>
<keyword evidence="3" id="KW-1185">Reference proteome</keyword>
<protein>
    <submittedName>
        <fullName evidence="2">Uncharacterized protein</fullName>
    </submittedName>
</protein>
<dbReference type="Proteomes" id="UP001341840">
    <property type="component" value="Unassembled WGS sequence"/>
</dbReference>